<reference evidence="6" key="1">
    <citation type="journal article" date="2014" name="Front. Microbiol.">
        <title>High frequency of phylogenetically diverse reductive dehalogenase-homologous genes in deep subseafloor sedimentary metagenomes.</title>
        <authorList>
            <person name="Kawai M."/>
            <person name="Futagami T."/>
            <person name="Toyoda A."/>
            <person name="Takaki Y."/>
            <person name="Nishi S."/>
            <person name="Hori S."/>
            <person name="Arai W."/>
            <person name="Tsubouchi T."/>
            <person name="Morono Y."/>
            <person name="Uchiyama I."/>
            <person name="Ito T."/>
            <person name="Fujiyama A."/>
            <person name="Inagaki F."/>
            <person name="Takami H."/>
        </authorList>
    </citation>
    <scope>NUCLEOTIDE SEQUENCE</scope>
    <source>
        <strain evidence="6">Expedition CK06-06</strain>
    </source>
</reference>
<dbReference type="Pfam" id="PF01189">
    <property type="entry name" value="Methyltr_RsmB-F"/>
    <property type="match status" value="1"/>
</dbReference>
<protein>
    <recommendedName>
        <fullName evidence="5">SAM-dependent MTase RsmB/NOP-type domain-containing protein</fullName>
    </recommendedName>
</protein>
<dbReference type="EMBL" id="BART01025718">
    <property type="protein sequence ID" value="GAH03872.1"/>
    <property type="molecule type" value="Genomic_DNA"/>
</dbReference>
<dbReference type="CDD" id="cd02440">
    <property type="entry name" value="AdoMet_MTases"/>
    <property type="match status" value="1"/>
</dbReference>
<dbReference type="Gene3D" id="3.40.50.150">
    <property type="entry name" value="Vaccinia Virus protein VP39"/>
    <property type="match status" value="1"/>
</dbReference>
<evidence type="ECO:0000256" key="4">
    <source>
        <dbReference type="ARBA" id="ARBA00022884"/>
    </source>
</evidence>
<feature type="non-terminal residue" evidence="6">
    <location>
        <position position="280"/>
    </location>
</feature>
<keyword evidence="1" id="KW-0489">Methyltransferase</keyword>
<dbReference type="InterPro" id="IPR029063">
    <property type="entry name" value="SAM-dependent_MTases_sf"/>
</dbReference>
<dbReference type="InterPro" id="IPR054728">
    <property type="entry name" value="RsmB-like_ferredoxin"/>
</dbReference>
<evidence type="ECO:0000313" key="6">
    <source>
        <dbReference type="EMBL" id="GAH03872.1"/>
    </source>
</evidence>
<gene>
    <name evidence="6" type="ORF">S01H4_46089</name>
</gene>
<dbReference type="PRINTS" id="PR02008">
    <property type="entry name" value="RCMTFAMILY"/>
</dbReference>
<dbReference type="GO" id="GO:0008173">
    <property type="term" value="F:RNA methyltransferase activity"/>
    <property type="evidence" value="ECO:0007669"/>
    <property type="project" value="InterPro"/>
</dbReference>
<dbReference type="PROSITE" id="PS51686">
    <property type="entry name" value="SAM_MT_RSMB_NOP"/>
    <property type="match status" value="1"/>
</dbReference>
<dbReference type="GO" id="GO:0001510">
    <property type="term" value="P:RNA methylation"/>
    <property type="evidence" value="ECO:0007669"/>
    <property type="project" value="InterPro"/>
</dbReference>
<dbReference type="PANTHER" id="PTHR22807">
    <property type="entry name" value="NOP2 YEAST -RELATED NOL1/NOP2/FMU SUN DOMAIN-CONTAINING"/>
    <property type="match status" value="1"/>
</dbReference>
<keyword evidence="4" id="KW-0694">RNA-binding</keyword>
<dbReference type="AlphaFoldDB" id="X1C905"/>
<dbReference type="PANTHER" id="PTHR22807:SF53">
    <property type="entry name" value="RIBOSOMAL RNA SMALL SUBUNIT METHYLTRANSFERASE B-RELATED"/>
    <property type="match status" value="1"/>
</dbReference>
<dbReference type="Pfam" id="PF22458">
    <property type="entry name" value="RsmF-B_ferredox"/>
    <property type="match status" value="1"/>
</dbReference>
<accession>X1C905</accession>
<feature type="domain" description="SAM-dependent MTase RsmB/NOP-type" evidence="5">
    <location>
        <begin position="37"/>
        <end position="280"/>
    </location>
</feature>
<sequence>PDPKASPARYFSIAFSLPEWLITDWLSEFGAELTRQICFASNRRPSIYIRPNTLKTTTQQLLEKFRQADIDFEIVPNVIPAQVGIQKSDDADDSMIKLKAAKAVTELPGFAEGEFTVQDITASQAVRILQPQPEWTILDLCAAPGTKTTQLAELAKDSAKIIATDIDGERLKKVRENTTRLGINSVKIVAYENLGRTAAEIGPFDAVLLDVPCSNTGVLAKRVEARYRIKPKAIKELTKIQSELLEKAAAMIKPQGKICYSTCSIQKQENNELVRNFLLE</sequence>
<dbReference type="SUPFAM" id="SSF53335">
    <property type="entry name" value="S-adenosyl-L-methionine-dependent methyltransferases"/>
    <property type="match status" value="1"/>
</dbReference>
<evidence type="ECO:0000256" key="3">
    <source>
        <dbReference type="ARBA" id="ARBA00022691"/>
    </source>
</evidence>
<keyword evidence="3" id="KW-0949">S-adenosyl-L-methionine</keyword>
<dbReference type="InterPro" id="IPR049560">
    <property type="entry name" value="MeTrfase_RsmB-F_NOP2_cat"/>
</dbReference>
<feature type="non-terminal residue" evidence="6">
    <location>
        <position position="1"/>
    </location>
</feature>
<evidence type="ECO:0000259" key="5">
    <source>
        <dbReference type="PROSITE" id="PS51686"/>
    </source>
</evidence>
<dbReference type="Gene3D" id="3.30.70.1170">
    <property type="entry name" value="Sun protein, domain 3"/>
    <property type="match status" value="1"/>
</dbReference>
<dbReference type="InterPro" id="IPR023267">
    <property type="entry name" value="RCMT"/>
</dbReference>
<comment type="caution">
    <text evidence="6">The sequence shown here is derived from an EMBL/GenBank/DDBJ whole genome shotgun (WGS) entry which is preliminary data.</text>
</comment>
<dbReference type="InterPro" id="IPR001678">
    <property type="entry name" value="MeTrfase_RsmB-F_NOP2_dom"/>
</dbReference>
<organism evidence="6">
    <name type="scientific">marine sediment metagenome</name>
    <dbReference type="NCBI Taxonomy" id="412755"/>
    <lineage>
        <taxon>unclassified sequences</taxon>
        <taxon>metagenomes</taxon>
        <taxon>ecological metagenomes</taxon>
    </lineage>
</organism>
<evidence type="ECO:0000256" key="1">
    <source>
        <dbReference type="ARBA" id="ARBA00022603"/>
    </source>
</evidence>
<proteinExistence type="predicted"/>
<keyword evidence="2" id="KW-0808">Transferase</keyword>
<dbReference type="GO" id="GO:0003723">
    <property type="term" value="F:RNA binding"/>
    <property type="evidence" value="ECO:0007669"/>
    <property type="project" value="UniProtKB-KW"/>
</dbReference>
<name>X1C905_9ZZZZ</name>
<evidence type="ECO:0000256" key="2">
    <source>
        <dbReference type="ARBA" id="ARBA00022679"/>
    </source>
</evidence>